<organism evidence="1 2">
    <name type="scientific">Neobacillus bataviensis</name>
    <dbReference type="NCBI Taxonomy" id="220685"/>
    <lineage>
        <taxon>Bacteria</taxon>
        <taxon>Bacillati</taxon>
        <taxon>Bacillota</taxon>
        <taxon>Bacilli</taxon>
        <taxon>Bacillales</taxon>
        <taxon>Bacillaceae</taxon>
        <taxon>Neobacillus</taxon>
    </lineage>
</organism>
<evidence type="ECO:0000313" key="1">
    <source>
        <dbReference type="EMBL" id="TWE07996.1"/>
    </source>
</evidence>
<protein>
    <submittedName>
        <fullName evidence="1">Uncharacterized protein</fullName>
    </submittedName>
</protein>
<dbReference type="Proteomes" id="UP000319671">
    <property type="component" value="Unassembled WGS sequence"/>
</dbReference>
<evidence type="ECO:0000313" key="2">
    <source>
        <dbReference type="Proteomes" id="UP000319671"/>
    </source>
</evidence>
<dbReference type="AlphaFoldDB" id="A0A561DXC3"/>
<dbReference type="EMBL" id="VIVN01000001">
    <property type="protein sequence ID" value="TWE07996.1"/>
    <property type="molecule type" value="Genomic_DNA"/>
</dbReference>
<sequence length="171" mass="19239">MHKLLRFHKKRVKILSTNLVATVRIVLALTVQAIRFSNNAKLIIQQLEGFGLPPNPIKPQLYQDAIDSLTDAFNTIQAHHLNLQWPTDPILPLNPIYPNDPIRIKLSDNRALLALDRTNDAIRYIHTALLVSADSDITEQLLLIKFQVKSARLVLEDGIDAPPFAGDVKSR</sequence>
<reference evidence="1 2" key="1">
    <citation type="submission" date="2019-06" db="EMBL/GenBank/DDBJ databases">
        <title>Sorghum-associated microbial communities from plants grown in Nebraska, USA.</title>
        <authorList>
            <person name="Schachtman D."/>
        </authorList>
    </citation>
    <scope>NUCLEOTIDE SEQUENCE [LARGE SCALE GENOMIC DNA]</scope>
    <source>
        <strain evidence="1 2">2482</strain>
    </source>
</reference>
<name>A0A561DXC3_9BACI</name>
<accession>A0A561DXC3</accession>
<gene>
    <name evidence="1" type="ORF">FB550_1017</name>
</gene>
<comment type="caution">
    <text evidence="1">The sequence shown here is derived from an EMBL/GenBank/DDBJ whole genome shotgun (WGS) entry which is preliminary data.</text>
</comment>
<proteinExistence type="predicted"/>
<keyword evidence="2" id="KW-1185">Reference proteome</keyword>